<dbReference type="InterPro" id="IPR009003">
    <property type="entry name" value="Peptidase_S1_PA"/>
</dbReference>
<protein>
    <submittedName>
        <fullName evidence="7">Uncharacterized protein</fullName>
    </submittedName>
</protein>
<dbReference type="InterPro" id="IPR043504">
    <property type="entry name" value="Peptidase_S1_PA_chymotrypsin"/>
</dbReference>
<evidence type="ECO:0000256" key="6">
    <source>
        <dbReference type="ARBA" id="ARBA00024195"/>
    </source>
</evidence>
<keyword evidence="1" id="KW-0645">Protease</keyword>
<dbReference type="InterPro" id="IPR050430">
    <property type="entry name" value="Peptidase_S1"/>
</dbReference>
<evidence type="ECO:0000256" key="2">
    <source>
        <dbReference type="ARBA" id="ARBA00022757"/>
    </source>
</evidence>
<proteinExistence type="inferred from homology"/>
<dbReference type="SMART" id="SM00020">
    <property type="entry name" value="Tryp_SPc"/>
    <property type="match status" value="1"/>
</dbReference>
<dbReference type="EMBL" id="AJVK01034003">
    <property type="status" value="NOT_ANNOTATED_CDS"/>
    <property type="molecule type" value="Genomic_DNA"/>
</dbReference>
<evidence type="ECO:0000313" key="8">
    <source>
        <dbReference type="Proteomes" id="UP000092462"/>
    </source>
</evidence>
<accession>A0A1B0DHD7</accession>
<reference evidence="7" key="1">
    <citation type="submission" date="2022-08" db="UniProtKB">
        <authorList>
            <consortium name="EnsemblMetazoa"/>
        </authorList>
    </citation>
    <scope>IDENTIFICATION</scope>
    <source>
        <strain evidence="7">Israel</strain>
    </source>
</reference>
<dbReference type="Gene3D" id="2.40.10.10">
    <property type="entry name" value="Trypsin-like serine proteases"/>
    <property type="match status" value="1"/>
</dbReference>
<dbReference type="PANTHER" id="PTHR24276:SF91">
    <property type="entry name" value="AT26814P-RELATED"/>
    <property type="match status" value="1"/>
</dbReference>
<dbReference type="InterPro" id="IPR018114">
    <property type="entry name" value="TRYPSIN_HIS"/>
</dbReference>
<dbReference type="VEuPathDB" id="VectorBase:PPAPM1_006700"/>
<dbReference type="InterPro" id="IPR001254">
    <property type="entry name" value="Trypsin_dom"/>
</dbReference>
<sequence length="281" mass="29124">MKIAVGILLALIVSDIKLSGGGQNQDDVVDQNSLIPEGRIINGGTAQEGQFPYQALLTIRYGLLGLLTNVCGGSIIGDGWILTAGHCYQQPSLGSQVSYEVTVGSLSASGTGGEKDTVLPPNAFLHPNYKFENNIPINDVAVVKTRVFQYSSNIQPIPLVGSGLTLEGSQFTVSGFGYTSNSGPVSNVLKYARIIGLEPESCEFGTPNEAWFCAGADASASNGGTVCSGDSGGPVTIIKNNVVMQAGVVSFGSTDCAANPAAYADLTNEIILTWILNAVAV</sequence>
<comment type="similarity">
    <text evidence="6">Belongs to the peptidase S1 family. CLIP subfamily.</text>
</comment>
<dbReference type="PROSITE" id="PS00135">
    <property type="entry name" value="TRYPSIN_SER"/>
    <property type="match status" value="1"/>
</dbReference>
<dbReference type="PANTHER" id="PTHR24276">
    <property type="entry name" value="POLYSERASE-RELATED"/>
    <property type="match status" value="1"/>
</dbReference>
<evidence type="ECO:0000256" key="3">
    <source>
        <dbReference type="ARBA" id="ARBA00022801"/>
    </source>
</evidence>
<dbReference type="SUPFAM" id="SSF50494">
    <property type="entry name" value="Trypsin-like serine proteases"/>
    <property type="match status" value="1"/>
</dbReference>
<evidence type="ECO:0000313" key="7">
    <source>
        <dbReference type="EnsemblMetazoa" id="PPAI007571-PA"/>
    </source>
</evidence>
<keyword evidence="5" id="KW-1015">Disulfide bond</keyword>
<keyword evidence="2" id="KW-0222">Digestion</keyword>
<keyword evidence="8" id="KW-1185">Reference proteome</keyword>
<keyword evidence="4" id="KW-0720">Serine protease</keyword>
<evidence type="ECO:0000256" key="1">
    <source>
        <dbReference type="ARBA" id="ARBA00022670"/>
    </source>
</evidence>
<dbReference type="PROSITE" id="PS50240">
    <property type="entry name" value="TRYPSIN_DOM"/>
    <property type="match status" value="1"/>
</dbReference>
<keyword evidence="3" id="KW-0378">Hydrolase</keyword>
<dbReference type="Proteomes" id="UP000092462">
    <property type="component" value="Unassembled WGS sequence"/>
</dbReference>
<organism evidence="7 8">
    <name type="scientific">Phlebotomus papatasi</name>
    <name type="common">Sandfly</name>
    <dbReference type="NCBI Taxonomy" id="29031"/>
    <lineage>
        <taxon>Eukaryota</taxon>
        <taxon>Metazoa</taxon>
        <taxon>Ecdysozoa</taxon>
        <taxon>Arthropoda</taxon>
        <taxon>Hexapoda</taxon>
        <taxon>Insecta</taxon>
        <taxon>Pterygota</taxon>
        <taxon>Neoptera</taxon>
        <taxon>Endopterygota</taxon>
        <taxon>Diptera</taxon>
        <taxon>Nematocera</taxon>
        <taxon>Psychodoidea</taxon>
        <taxon>Psychodidae</taxon>
        <taxon>Phlebotomus</taxon>
        <taxon>Phlebotomus</taxon>
    </lineage>
</organism>
<dbReference type="PROSITE" id="PS00134">
    <property type="entry name" value="TRYPSIN_HIS"/>
    <property type="match status" value="1"/>
</dbReference>
<evidence type="ECO:0000256" key="5">
    <source>
        <dbReference type="ARBA" id="ARBA00023157"/>
    </source>
</evidence>
<dbReference type="InterPro" id="IPR033116">
    <property type="entry name" value="TRYPSIN_SER"/>
</dbReference>
<dbReference type="GO" id="GO:0004252">
    <property type="term" value="F:serine-type endopeptidase activity"/>
    <property type="evidence" value="ECO:0007669"/>
    <property type="project" value="InterPro"/>
</dbReference>
<dbReference type="PRINTS" id="PR00722">
    <property type="entry name" value="CHYMOTRYPSIN"/>
</dbReference>
<dbReference type="Pfam" id="PF00089">
    <property type="entry name" value="Trypsin"/>
    <property type="match status" value="1"/>
</dbReference>
<dbReference type="InterPro" id="IPR001314">
    <property type="entry name" value="Peptidase_S1A"/>
</dbReference>
<dbReference type="VEuPathDB" id="VectorBase:PPAI007571"/>
<dbReference type="AlphaFoldDB" id="A0A1B0DHD7"/>
<dbReference type="GO" id="GO:0007586">
    <property type="term" value="P:digestion"/>
    <property type="evidence" value="ECO:0007669"/>
    <property type="project" value="UniProtKB-KW"/>
</dbReference>
<dbReference type="EnsemblMetazoa" id="PPAI007571-RA">
    <property type="protein sequence ID" value="PPAI007571-PA"/>
    <property type="gene ID" value="PPAI007571"/>
</dbReference>
<evidence type="ECO:0000256" key="4">
    <source>
        <dbReference type="ARBA" id="ARBA00022825"/>
    </source>
</evidence>
<dbReference type="GO" id="GO:0006508">
    <property type="term" value="P:proteolysis"/>
    <property type="evidence" value="ECO:0007669"/>
    <property type="project" value="UniProtKB-KW"/>
</dbReference>
<dbReference type="CDD" id="cd00190">
    <property type="entry name" value="Tryp_SPc"/>
    <property type="match status" value="1"/>
</dbReference>
<name>A0A1B0DHD7_PHLPP</name>